<gene>
    <name evidence="2" type="ORF">Lac1_23680</name>
</gene>
<keyword evidence="3" id="KW-1185">Reference proteome</keyword>
<evidence type="ECO:0000313" key="2">
    <source>
        <dbReference type="EMBL" id="BDZ78185.1"/>
    </source>
</evidence>
<name>A0ABN6YZB9_9FIRM</name>
<dbReference type="EMBL" id="AP027742">
    <property type="protein sequence ID" value="BDZ78185.1"/>
    <property type="molecule type" value="Genomic_DNA"/>
</dbReference>
<organism evidence="2 3">
    <name type="scientific">Claveliimonas bilis</name>
    <dbReference type="NCBI Taxonomy" id="3028070"/>
    <lineage>
        <taxon>Bacteria</taxon>
        <taxon>Bacillati</taxon>
        <taxon>Bacillota</taxon>
        <taxon>Clostridia</taxon>
        <taxon>Lachnospirales</taxon>
        <taxon>Lachnospiraceae</taxon>
        <taxon>Claveliimonas</taxon>
    </lineage>
</organism>
<dbReference type="Proteomes" id="UP001305815">
    <property type="component" value="Chromosome"/>
</dbReference>
<proteinExistence type="predicted"/>
<dbReference type="RefSeq" id="WP_316265208.1">
    <property type="nucleotide sequence ID" value="NZ_AP027742.1"/>
</dbReference>
<evidence type="ECO:0000313" key="3">
    <source>
        <dbReference type="Proteomes" id="UP001305815"/>
    </source>
</evidence>
<evidence type="ECO:0000256" key="1">
    <source>
        <dbReference type="SAM" id="MobiDB-lite"/>
    </source>
</evidence>
<accession>A0ABN6YZB9</accession>
<sequence>MRGRTAVFSFSLFKMSAPERMRKAEYEENVEQTDKPERTGKLERTDKGEAGKI</sequence>
<feature type="region of interest" description="Disordered" evidence="1">
    <location>
        <begin position="22"/>
        <end position="53"/>
    </location>
</feature>
<reference evidence="3" key="1">
    <citation type="journal article" date="2023" name="Int. J. Syst. Evol. Microbiol.">
        <title>Claveliimonas bilis gen. nov., sp. nov., deoxycholic acid-producing bacteria isolated from human faeces, and reclassification of Sellimonas monacensis Zenner et al. 2021 as Claveliimonas monacensis comb. nov.</title>
        <authorList>
            <person name="Hisatomi A."/>
            <person name="Kastawa N.W.E.P.G."/>
            <person name="Song I."/>
            <person name="Ohkuma M."/>
            <person name="Fukiya S."/>
            <person name="Sakamoto M."/>
        </authorList>
    </citation>
    <scope>NUCLEOTIDE SEQUENCE [LARGE SCALE GENOMIC DNA]</scope>
    <source>
        <strain evidence="3">12BBH14</strain>
    </source>
</reference>
<protein>
    <submittedName>
        <fullName evidence="2">Uncharacterized protein</fullName>
    </submittedName>
</protein>